<evidence type="ECO:0000313" key="2">
    <source>
        <dbReference type="Proteomes" id="UP001234178"/>
    </source>
</evidence>
<reference evidence="1 2" key="1">
    <citation type="journal article" date="2023" name="Nucleic Acids Res.">
        <title>The hologenome of Daphnia magna reveals possible DNA methylation and microbiome-mediated evolution of the host genome.</title>
        <authorList>
            <person name="Chaturvedi A."/>
            <person name="Li X."/>
            <person name="Dhandapani V."/>
            <person name="Marshall H."/>
            <person name="Kissane S."/>
            <person name="Cuenca-Cambronero M."/>
            <person name="Asole G."/>
            <person name="Calvet F."/>
            <person name="Ruiz-Romero M."/>
            <person name="Marangio P."/>
            <person name="Guigo R."/>
            <person name="Rago D."/>
            <person name="Mirbahai L."/>
            <person name="Eastwood N."/>
            <person name="Colbourne J.K."/>
            <person name="Zhou J."/>
            <person name="Mallon E."/>
            <person name="Orsini L."/>
        </authorList>
    </citation>
    <scope>NUCLEOTIDE SEQUENCE [LARGE SCALE GENOMIC DNA]</scope>
    <source>
        <strain evidence="1">LRV0_1</strain>
    </source>
</reference>
<dbReference type="Proteomes" id="UP001234178">
    <property type="component" value="Unassembled WGS sequence"/>
</dbReference>
<proteinExistence type="predicted"/>
<gene>
    <name evidence="1" type="ORF">OUZ56_030476</name>
</gene>
<dbReference type="EMBL" id="JAOYFB010000005">
    <property type="protein sequence ID" value="KAK4015496.1"/>
    <property type="molecule type" value="Genomic_DNA"/>
</dbReference>
<organism evidence="1 2">
    <name type="scientific">Daphnia magna</name>
    <dbReference type="NCBI Taxonomy" id="35525"/>
    <lineage>
        <taxon>Eukaryota</taxon>
        <taxon>Metazoa</taxon>
        <taxon>Ecdysozoa</taxon>
        <taxon>Arthropoda</taxon>
        <taxon>Crustacea</taxon>
        <taxon>Branchiopoda</taxon>
        <taxon>Diplostraca</taxon>
        <taxon>Cladocera</taxon>
        <taxon>Anomopoda</taxon>
        <taxon>Daphniidae</taxon>
        <taxon>Daphnia</taxon>
    </lineage>
</organism>
<evidence type="ECO:0000313" key="1">
    <source>
        <dbReference type="EMBL" id="KAK4015496.1"/>
    </source>
</evidence>
<keyword evidence="2" id="KW-1185">Reference proteome</keyword>
<protein>
    <submittedName>
        <fullName evidence="1">Uncharacterized protein</fullName>
    </submittedName>
</protein>
<accession>A0ABQ9ZRE2</accession>
<sequence>MQDATDVNITHHAVHIQHKSEPSTKEITCTGIIRYKLPEVGLAVHVNLILRNDLSFVHNAVSIIEAF</sequence>
<comment type="caution">
    <text evidence="1">The sequence shown here is derived from an EMBL/GenBank/DDBJ whole genome shotgun (WGS) entry which is preliminary data.</text>
</comment>
<name>A0ABQ9ZRE2_9CRUS</name>